<evidence type="ECO:0000256" key="2">
    <source>
        <dbReference type="ARBA" id="ARBA00007430"/>
    </source>
</evidence>
<keyword evidence="4 7" id="KW-0812">Transmembrane</keyword>
<feature type="transmembrane region" description="Helical" evidence="7">
    <location>
        <begin position="48"/>
        <end position="67"/>
    </location>
</feature>
<feature type="transmembrane region" description="Helical" evidence="7">
    <location>
        <begin position="304"/>
        <end position="328"/>
    </location>
</feature>
<gene>
    <name evidence="8" type="ORF">AACT_0953</name>
</gene>
<evidence type="ECO:0000256" key="5">
    <source>
        <dbReference type="ARBA" id="ARBA00022989"/>
    </source>
</evidence>
<feature type="transmembrane region" description="Helical" evidence="7">
    <location>
        <begin position="340"/>
        <end position="361"/>
    </location>
</feature>
<evidence type="ECO:0000313" key="9">
    <source>
        <dbReference type="Proteomes" id="UP000503483"/>
    </source>
</evidence>
<proteinExistence type="inferred from homology"/>
<evidence type="ECO:0000256" key="3">
    <source>
        <dbReference type="ARBA" id="ARBA00022475"/>
    </source>
</evidence>
<evidence type="ECO:0000256" key="1">
    <source>
        <dbReference type="ARBA" id="ARBA00004651"/>
    </source>
</evidence>
<comment type="subcellular location">
    <subcellularLocation>
        <location evidence="1">Cell membrane</location>
        <topology evidence="1">Multi-pass membrane protein</topology>
    </subcellularLocation>
</comment>
<keyword evidence="9" id="KW-1185">Reference proteome</keyword>
<keyword evidence="6 7" id="KW-0472">Membrane</keyword>
<comment type="similarity">
    <text evidence="2">Belongs to the polysaccharide synthase family.</text>
</comment>
<dbReference type="PANTHER" id="PTHR30250:SF10">
    <property type="entry name" value="LIPOPOLYSACCHARIDE BIOSYNTHESIS PROTEIN WZXC"/>
    <property type="match status" value="1"/>
</dbReference>
<evidence type="ECO:0000256" key="6">
    <source>
        <dbReference type="ARBA" id="ARBA00023136"/>
    </source>
</evidence>
<protein>
    <submittedName>
        <fullName evidence="8">Polysaccharide biosynthesis protein</fullName>
    </submittedName>
</protein>
<dbReference type="Pfam" id="PF13440">
    <property type="entry name" value="Polysacc_synt_3"/>
    <property type="match status" value="1"/>
</dbReference>
<dbReference type="GO" id="GO:0005886">
    <property type="term" value="C:plasma membrane"/>
    <property type="evidence" value="ECO:0007669"/>
    <property type="project" value="UniProtKB-SubCell"/>
</dbReference>
<dbReference type="EMBL" id="CP042652">
    <property type="protein sequence ID" value="QKE28145.1"/>
    <property type="molecule type" value="Genomic_DNA"/>
</dbReference>
<feature type="transmembrane region" description="Helical" evidence="7">
    <location>
        <begin position="393"/>
        <end position="417"/>
    </location>
</feature>
<name>A0A6M8EUF2_9BACT</name>
<dbReference type="AlphaFoldDB" id="A0A6M8EUF2"/>
<feature type="transmembrane region" description="Helical" evidence="7">
    <location>
        <begin position="15"/>
        <end position="36"/>
    </location>
</feature>
<dbReference type="PANTHER" id="PTHR30250">
    <property type="entry name" value="PST FAMILY PREDICTED COLANIC ACID TRANSPORTER"/>
    <property type="match status" value="1"/>
</dbReference>
<keyword evidence="3" id="KW-1003">Cell membrane</keyword>
<dbReference type="Proteomes" id="UP000503483">
    <property type="component" value="Chromosome"/>
</dbReference>
<keyword evidence="5 7" id="KW-1133">Transmembrane helix</keyword>
<organism evidence="8 9">
    <name type="scientific">Arcobacter acticola</name>
    <dbReference type="NCBI Taxonomy" id="1849015"/>
    <lineage>
        <taxon>Bacteria</taxon>
        <taxon>Pseudomonadati</taxon>
        <taxon>Campylobacterota</taxon>
        <taxon>Epsilonproteobacteria</taxon>
        <taxon>Campylobacterales</taxon>
        <taxon>Arcobacteraceae</taxon>
        <taxon>Arcobacter</taxon>
    </lineage>
</organism>
<evidence type="ECO:0000256" key="4">
    <source>
        <dbReference type="ARBA" id="ARBA00022692"/>
    </source>
</evidence>
<dbReference type="InterPro" id="IPR050833">
    <property type="entry name" value="Poly_Biosynth_Transport"/>
</dbReference>
<evidence type="ECO:0000256" key="7">
    <source>
        <dbReference type="SAM" id="Phobius"/>
    </source>
</evidence>
<feature type="transmembrane region" description="Helical" evidence="7">
    <location>
        <begin position="79"/>
        <end position="104"/>
    </location>
</feature>
<sequence length="425" mass="48405">MINKLKPKSEFSRNVLTLMTGTTIAQAIPIAISPILTRIYTPEDFGVFALYIAIASIVSVIATGRYEMAIMLPKKDSDAINIVALSMLISFFISFITLVIVFIFNSQITNLLNNHDISNWLYFIPVTILLTGIYQSFNYWSNRKKQYKRLATSRVVQSGSTASANLGMGFGGLGSSGLIIGQVLGQSISTTILGKLIWNEDKNKLKEIKNLKIFAMARRYIKFPKYDIPSNLFSVLSLQISNILFNILFTSTIAGFYFFINKILNVPIILLSRTLGDVFKQKAAEDYIKFKSFKNIYLITLKKLILISFLPAFILFIYAVEIVTFIFGSNWKVSGEIAQILIPMFFLKFSISPLTYTFYIVEKQHLNLIGQMILLLFTLLSFYLGYINNYFFLTVYCISISYSIFYFINLLVTYKLVEKKLPKVN</sequence>
<evidence type="ECO:0000313" key="8">
    <source>
        <dbReference type="EMBL" id="QKE28145.1"/>
    </source>
</evidence>
<feature type="transmembrane region" description="Helical" evidence="7">
    <location>
        <begin position="368"/>
        <end position="387"/>
    </location>
</feature>
<feature type="transmembrane region" description="Helical" evidence="7">
    <location>
        <begin position="120"/>
        <end position="140"/>
    </location>
</feature>
<reference evidence="8 9" key="1">
    <citation type="submission" date="2019-08" db="EMBL/GenBank/DDBJ databases">
        <title>Complete genome sequence of Arcobacter acticola.</title>
        <authorList>
            <person name="Miller W."/>
        </authorList>
    </citation>
    <scope>NUCLEOTIDE SEQUENCE [LARGE SCALE GENOMIC DNA]</scope>
    <source>
        <strain evidence="8 9">KCTC 52212</strain>
    </source>
</reference>
<accession>A0A6M8EUF2</accession>
<dbReference type="KEGG" id="paco:AACT_0953"/>